<reference evidence="1 2" key="1">
    <citation type="submission" date="2020-08" db="EMBL/GenBank/DDBJ databases">
        <title>Genome sequence of Tessaracoccus defluvii JCM 17540T.</title>
        <authorList>
            <person name="Hyun D.-W."/>
            <person name="Bae J.-W."/>
        </authorList>
    </citation>
    <scope>NUCLEOTIDE SEQUENCE [LARGE SCALE GENOMIC DNA]</scope>
    <source>
        <strain evidence="1 2">JCM 17540</strain>
    </source>
</reference>
<dbReference type="InterPro" id="IPR011664">
    <property type="entry name" value="Abi_system_AbiD/AbiF-like"/>
</dbReference>
<keyword evidence="2" id="KW-1185">Reference proteome</keyword>
<dbReference type="Pfam" id="PF07751">
    <property type="entry name" value="Abi_2"/>
    <property type="match status" value="1"/>
</dbReference>
<sequence>MPRPRNGDQIPRPRGALHYDKPPMTLDALADRLATRGLAIPDHDRAVRYLRHIGYYRLSPYTIPFRREGRDGLREGTTFDDVLDLYVFDRTLRLLVMDALERVEVAVRAALTDHMSTTYKDPHWYADGSHFHDGRRHAGLVKIIKDACEDRLLGTPETGEDSLVHKSALEHYLTTYGTPELPPSWLTVEILTIGQLSNTYRNLKRRSDRTAVARSMGLTAPVLESWMQTYVRVRNVCAHHGRLWNVGLGVYPAIPSAPSISWLSGEDALPERSRKRLYPVLVSLQSILSTISPRSSWARRLYELIDSRPPMNLRGMGIPEQWADDEFWSLRIAHVPIQDS</sequence>
<proteinExistence type="predicted"/>
<dbReference type="KEGG" id="tdf:H9L22_12405"/>
<protein>
    <submittedName>
        <fullName evidence="1">Abi family protein</fullName>
    </submittedName>
</protein>
<evidence type="ECO:0000313" key="1">
    <source>
        <dbReference type="EMBL" id="QNP55067.1"/>
    </source>
</evidence>
<dbReference type="AlphaFoldDB" id="A0A7H0H3F1"/>
<accession>A0A7H0H3F1</accession>
<dbReference type="EMBL" id="CP060789">
    <property type="protein sequence ID" value="QNP55067.1"/>
    <property type="molecule type" value="Genomic_DNA"/>
</dbReference>
<evidence type="ECO:0000313" key="2">
    <source>
        <dbReference type="Proteomes" id="UP000516117"/>
    </source>
</evidence>
<gene>
    <name evidence="1" type="ORF">H9L22_12405</name>
</gene>
<name>A0A7H0H3F1_9ACTN</name>
<organism evidence="1 2">
    <name type="scientific">Tessaracoccus defluvii</name>
    <dbReference type="NCBI Taxonomy" id="1285901"/>
    <lineage>
        <taxon>Bacteria</taxon>
        <taxon>Bacillati</taxon>
        <taxon>Actinomycetota</taxon>
        <taxon>Actinomycetes</taxon>
        <taxon>Propionibacteriales</taxon>
        <taxon>Propionibacteriaceae</taxon>
        <taxon>Tessaracoccus</taxon>
    </lineage>
</organism>
<dbReference type="Proteomes" id="UP000516117">
    <property type="component" value="Chromosome"/>
</dbReference>